<feature type="coiled-coil region" evidence="3">
    <location>
        <begin position="177"/>
        <end position="531"/>
    </location>
</feature>
<comment type="similarity">
    <text evidence="2">Belongs to the NET family.</text>
</comment>
<feature type="domain" description="NAB" evidence="5">
    <location>
        <begin position="1"/>
        <end position="58"/>
    </location>
</feature>
<feature type="coiled-coil region" evidence="3">
    <location>
        <begin position="1070"/>
        <end position="1194"/>
    </location>
</feature>
<dbReference type="OrthoDB" id="10255522at2759"/>
<accession>A0A9Q0U112</accession>
<dbReference type="EMBL" id="JAPFFL010000006">
    <property type="protein sequence ID" value="KAJ6721502.1"/>
    <property type="molecule type" value="Genomic_DNA"/>
</dbReference>
<evidence type="ECO:0000313" key="7">
    <source>
        <dbReference type="Proteomes" id="UP001151529"/>
    </source>
</evidence>
<feature type="compositionally biased region" description="Polar residues" evidence="4">
    <location>
        <begin position="1588"/>
        <end position="1598"/>
    </location>
</feature>
<evidence type="ECO:0000256" key="3">
    <source>
        <dbReference type="SAM" id="Coils"/>
    </source>
</evidence>
<dbReference type="PANTHER" id="PTHR32258">
    <property type="entry name" value="PROTEIN NETWORKED 4A"/>
    <property type="match status" value="1"/>
</dbReference>
<name>A0A9Q0U112_SALVM</name>
<feature type="region of interest" description="Disordered" evidence="4">
    <location>
        <begin position="1379"/>
        <end position="1408"/>
    </location>
</feature>
<gene>
    <name evidence="6" type="ORF">OIU85_024579</name>
</gene>
<protein>
    <submittedName>
        <fullName evidence="6">PROTEIN NETWORKED 4A</fullName>
    </submittedName>
</protein>
<organism evidence="6 7">
    <name type="scientific">Salix viminalis</name>
    <name type="common">Common osier</name>
    <name type="synonym">Basket willow</name>
    <dbReference type="NCBI Taxonomy" id="40686"/>
    <lineage>
        <taxon>Eukaryota</taxon>
        <taxon>Viridiplantae</taxon>
        <taxon>Streptophyta</taxon>
        <taxon>Embryophyta</taxon>
        <taxon>Tracheophyta</taxon>
        <taxon>Spermatophyta</taxon>
        <taxon>Magnoliopsida</taxon>
        <taxon>eudicotyledons</taxon>
        <taxon>Gunneridae</taxon>
        <taxon>Pentapetalae</taxon>
        <taxon>rosids</taxon>
        <taxon>fabids</taxon>
        <taxon>Malpighiales</taxon>
        <taxon>Salicaceae</taxon>
        <taxon>Saliceae</taxon>
        <taxon>Salix</taxon>
    </lineage>
</organism>
<feature type="coiled-coil region" evidence="3">
    <location>
        <begin position="770"/>
        <end position="797"/>
    </location>
</feature>
<dbReference type="InterPro" id="IPR011684">
    <property type="entry name" value="NAB"/>
</dbReference>
<dbReference type="PROSITE" id="PS51774">
    <property type="entry name" value="NAB"/>
    <property type="match status" value="1"/>
</dbReference>
<evidence type="ECO:0000259" key="5">
    <source>
        <dbReference type="PROSITE" id="PS51774"/>
    </source>
</evidence>
<proteinExistence type="inferred from homology"/>
<feature type="region of interest" description="Disordered" evidence="4">
    <location>
        <begin position="72"/>
        <end position="96"/>
    </location>
</feature>
<evidence type="ECO:0000313" key="6">
    <source>
        <dbReference type="EMBL" id="KAJ6721502.1"/>
    </source>
</evidence>
<dbReference type="InterPro" id="IPR051861">
    <property type="entry name" value="NET_actin-binding_domain"/>
</dbReference>
<dbReference type="GO" id="GO:0051015">
    <property type="term" value="F:actin filament binding"/>
    <property type="evidence" value="ECO:0007669"/>
    <property type="project" value="TreeGrafter"/>
</dbReference>
<reference evidence="6" key="1">
    <citation type="submission" date="2022-11" db="EMBL/GenBank/DDBJ databases">
        <authorList>
            <person name="Hyden B.L."/>
            <person name="Feng K."/>
            <person name="Yates T."/>
            <person name="Jawdy S."/>
            <person name="Smart L.B."/>
            <person name="Muchero W."/>
        </authorList>
    </citation>
    <scope>NUCLEOTIDE SEQUENCE</scope>
    <source>
        <tissue evidence="6">Shoot tip</tissue>
    </source>
</reference>
<keyword evidence="1 3" id="KW-0175">Coiled coil</keyword>
<keyword evidence="7" id="KW-1185">Reference proteome</keyword>
<evidence type="ECO:0000256" key="1">
    <source>
        <dbReference type="ARBA" id="ARBA00023054"/>
    </source>
</evidence>
<evidence type="ECO:0000256" key="2">
    <source>
        <dbReference type="ARBA" id="ARBA00038006"/>
    </source>
</evidence>
<dbReference type="Pfam" id="PF07765">
    <property type="entry name" value="KIP1"/>
    <property type="match status" value="1"/>
</dbReference>
<reference evidence="6" key="2">
    <citation type="journal article" date="2023" name="Int. J. Mol. Sci.">
        <title>De Novo Assembly and Annotation of 11 Diverse Shrub Willow (Salix) Genomes Reveals Novel Gene Organization in Sex-Linked Regions.</title>
        <authorList>
            <person name="Hyden B."/>
            <person name="Feng K."/>
            <person name="Yates T.B."/>
            <person name="Jawdy S."/>
            <person name="Cereghino C."/>
            <person name="Smart L.B."/>
            <person name="Muchero W."/>
        </authorList>
    </citation>
    <scope>NUCLEOTIDE SEQUENCE [LARGE SCALE GENOMIC DNA]</scope>
    <source>
        <tissue evidence="6">Shoot tip</tissue>
    </source>
</reference>
<feature type="coiled-coil region" evidence="3">
    <location>
        <begin position="612"/>
        <end position="744"/>
    </location>
</feature>
<dbReference type="Proteomes" id="UP001151529">
    <property type="component" value="Chromosome 10"/>
</dbReference>
<feature type="region of interest" description="Disordered" evidence="4">
    <location>
        <begin position="1579"/>
        <end position="1604"/>
    </location>
</feature>
<dbReference type="GO" id="GO:0005886">
    <property type="term" value="C:plasma membrane"/>
    <property type="evidence" value="ECO:0007669"/>
    <property type="project" value="TreeGrafter"/>
</dbReference>
<dbReference type="PANTHER" id="PTHR32258:SF6">
    <property type="entry name" value="PROTEIN NETWORKED 1A"/>
    <property type="match status" value="1"/>
</dbReference>
<sequence length="1691" mass="194155">MDAKVKAMIKLIEEDADSFARRAEMYYKKRPELMKLVEEFYRAYRALAERYDHATVELRQAHRTMAEAFPNQLSYAPGDDSPSGSFGPDGEPHTQEMPHPMCAFIDPDCLHRDSFGLSLRSNRGYPEESDSGINKKGLKQLDELFMSREAASQVSKVADGRMKKGLKVHEVAEGDTGRQAETEVQILKKALSEIQTEKEAALLQYQQSLQKLSSLERELKDVGGLDERASRAEIEIKILKETLAKLEAERDAGLLQYNKCLKRISALENVISQTEEDSKGLNQRATKAEIESQQLKQELSALEAEKEAGLLQYNQCLQLLSSLQKKIFIAEENSRMLNELTERAETEAKALEQALAKLKEEKDAAELQYELCMEKIAMMESEISHAQEDSEAENLAQEIAKKDQELSEKENELEKLQVLLQDEQSRFIQVEANLQTLQKLHSRSQEEQKALAFELQNRLQILKDLEISNHDLQENLKQVKEENQNLKELNTNSVISITDLRNEIFSLKEIKEKLEEDVSLQVAQSNSLQQEICRLKQEIECSNTRYWALMEQVDLLGLSPECLGSSVKNLQDENLKLKEVCRKDSEEKEVLHEKLRATDKLMEKNVALESSLSDLNRMLEGSREKVKELQESSQFLQGEKSSLVAEKSILLSQLQIMTENVQKLLEKSALLENSLSGANIELEGLRTRSRSLEELCQTLKYDKSNLQDERSSLVSQLKNVEERLGNLERRFTRLEEKYTGLEKEKDSTLCQVKGLWGLLGVEKQERSCYIQSSESRLEYLENQVHQLQEESRFSKKDFEEELDKSVNAQVEIFILQKFIKDLEEKNLSLLIECQKHVEASKFSNNLISELETENLEQQVEVEFLIDEIERLRMGVRQVLRALQFDPVNEHEEGSLAHILDNIEDLKSLALVNEDEKQKLVVENSVLLTLLEQLRLDCVELKSGKSMVEQEFKIMAEQHAMLETSSHELLEINRQLRLEVNKGEQQEKELKALLETRLVNLTSLQGSYLQLKEENLKALGENRSLLQKVLDLKEETRVLEEENSSILLEAVAVGNISSVFESFATQKIKELEALSEDISSLNVINRDLKQKVELLGYKLQTKEAESLRLNKKIEKLQQELQEEKDLTEFCITIEELKRQCEESKIARDIMEKRVLELSQVCTDRKIEIECLHEAKDKMESEVVTLHEEIEERRTREDSLSLELQGRSTDSEIWEAEASSFYFDLQISSIHEVLLQNKVHELTAFCEIQRMKAHLSAYVPVINSLRENIEYLEHNVLRTSQGKTGVETTSQLDEKSPEELINDESIAETDGISDLLKMKCRLKVVGEAVIKKMDRLAAEKTVVKKMDKRKMPEMGNTEKPLIKGAERLQLRCRSAAEKDVRKEEAELANEPADASKPQNNKPEVSEVRNGVLMKDIPLDEVSECSLYRRSKREHPRKDNQMLGLWESAERDCLNPMADKQNHEAPLLENTTARRQSENAKQKSQDRSLELQIEKEVGIDKLEVSTSITTESNQEGNEGKSLERLASDAQKLVSLQTTVQDLKTKMESGKRSKRANDLEFERVKKQLQEVEEAVQQLVDADDQLTKDVEESPSNLEGSTSIKVEEQDSMRRKRVAEEARKRSEKIRRLQFDVQSIQYILLKLEDEKKSKSKRTFSGSRTGILLRDFIYRSGRRSSRRQKKGCFCGCARSSTKED</sequence>
<evidence type="ECO:0000256" key="4">
    <source>
        <dbReference type="SAM" id="MobiDB-lite"/>
    </source>
</evidence>
<comment type="caution">
    <text evidence="6">The sequence shown here is derived from an EMBL/GenBank/DDBJ whole genome shotgun (WGS) entry which is preliminary data.</text>
</comment>